<evidence type="ECO:0000256" key="1">
    <source>
        <dbReference type="ARBA" id="ARBA00004141"/>
    </source>
</evidence>
<dbReference type="GO" id="GO:0009847">
    <property type="term" value="P:spore germination"/>
    <property type="evidence" value="ECO:0007669"/>
    <property type="project" value="UniProtKB-UniRule"/>
</dbReference>
<keyword evidence="5 6" id="KW-0472">Membrane</keyword>
<evidence type="ECO:0000256" key="6">
    <source>
        <dbReference type="PIRNR" id="PIRNR005690"/>
    </source>
</evidence>
<name>A0A285D3Q8_9BACI</name>
<proteinExistence type="inferred from homology"/>
<dbReference type="PANTHER" id="PTHR22550:SF5">
    <property type="entry name" value="LEUCINE ZIPPER PROTEIN 4"/>
    <property type="match status" value="1"/>
</dbReference>
<comment type="subcellular location">
    <subcellularLocation>
        <location evidence="6">Cell membrane</location>
    </subcellularLocation>
    <subcellularLocation>
        <location evidence="1">Membrane</location>
        <topology evidence="1">Multi-pass membrane protein</topology>
    </subcellularLocation>
</comment>
<keyword evidence="10" id="KW-1185">Reference proteome</keyword>
<evidence type="ECO:0000256" key="7">
    <source>
        <dbReference type="SAM" id="MobiDB-lite"/>
    </source>
</evidence>
<dbReference type="PIRSF" id="PIRSF005690">
    <property type="entry name" value="GerBA"/>
    <property type="match status" value="1"/>
</dbReference>
<feature type="transmembrane region" description="Helical" evidence="8">
    <location>
        <begin position="280"/>
        <end position="302"/>
    </location>
</feature>
<dbReference type="Proteomes" id="UP000219546">
    <property type="component" value="Unassembled WGS sequence"/>
</dbReference>
<feature type="transmembrane region" description="Helical" evidence="8">
    <location>
        <begin position="413"/>
        <end position="437"/>
    </location>
</feature>
<dbReference type="Pfam" id="PF03323">
    <property type="entry name" value="GerA"/>
    <property type="match status" value="1"/>
</dbReference>
<comment type="similarity">
    <text evidence="2 6">Belongs to the GerABKA family.</text>
</comment>
<gene>
    <name evidence="9" type="ORF">SAMN05877753_109100</name>
</gene>
<feature type="region of interest" description="Disordered" evidence="7">
    <location>
        <begin position="1"/>
        <end position="26"/>
    </location>
</feature>
<evidence type="ECO:0000256" key="5">
    <source>
        <dbReference type="ARBA" id="ARBA00023136"/>
    </source>
</evidence>
<dbReference type="InterPro" id="IPR004995">
    <property type="entry name" value="Spore_Ger"/>
</dbReference>
<reference evidence="9 10" key="1">
    <citation type="submission" date="2017-08" db="EMBL/GenBank/DDBJ databases">
        <authorList>
            <person name="de Groot N.N."/>
        </authorList>
    </citation>
    <scope>NUCLEOTIDE SEQUENCE [LARGE SCALE GENOMIC DNA]</scope>
    <source>
        <strain evidence="9 10">JC228</strain>
    </source>
</reference>
<feature type="transmembrane region" description="Helical" evidence="8">
    <location>
        <begin position="322"/>
        <end position="341"/>
    </location>
</feature>
<dbReference type="GO" id="GO:0005886">
    <property type="term" value="C:plasma membrane"/>
    <property type="evidence" value="ECO:0007669"/>
    <property type="project" value="UniProtKB-SubCell"/>
</dbReference>
<dbReference type="EMBL" id="OAOP01000009">
    <property type="protein sequence ID" value="SNX74440.1"/>
    <property type="molecule type" value="Genomic_DNA"/>
</dbReference>
<accession>A0A285D3Q8</accession>
<feature type="transmembrane region" description="Helical" evidence="8">
    <location>
        <begin position="444"/>
        <end position="464"/>
    </location>
</feature>
<sequence length="546" mass="60784">MMPPFFKRSKRKKKNPNEETNQNKTNASVYESIDVSLSANLDIIRKRTGNSPDVVFRELKIGRNPEVPIAIVYLEGLSDHKTINDFLIESIMQSKTLQEELAQQDVFEIMKKQVIALGTVTVIHDWNELFSSLMSGQAIIFIDGKGAALCTSTKGGEKRSIEEPSSQVTIRGPRDGFTESIQVNISLVRRRIQNPDLWVESMKIGKVTKTTVSFMYINGIAKDEIVEEVRTRLKRINIDSILESGYIEQLIEDQTLTTFPTTYNTERPDTVAGNLLEGRIAIFVDGTPFVLLVPALFIQFFQSVEDYYGRFDISTALRFLRILMFIISIIAPAVYIAATTFHQEMIPTPLIIAIAAQREAVPFPAFVEALIMEVAFEILREAGIRMPRAVGSAISVVGALVVGQAAVEAGIVSAAMVIIVAITAIANFATPSMAMAISARLIRFLYMVAAATFGFYGVILAMIFQTVHLCSLRSFGVPYMSPLAPMIPSDNDDTIVRVPWWAFRTRPKLMTGENSIREGKNQKPKPPKNRGMVNTQQKEKGDSDDR</sequence>
<dbReference type="InterPro" id="IPR050768">
    <property type="entry name" value="UPF0353/GerABKA_families"/>
</dbReference>
<keyword evidence="3 8" id="KW-0812">Transmembrane</keyword>
<feature type="region of interest" description="Disordered" evidence="7">
    <location>
        <begin position="511"/>
        <end position="546"/>
    </location>
</feature>
<evidence type="ECO:0000256" key="2">
    <source>
        <dbReference type="ARBA" id="ARBA00005278"/>
    </source>
</evidence>
<dbReference type="PANTHER" id="PTHR22550">
    <property type="entry name" value="SPORE GERMINATION PROTEIN"/>
    <property type="match status" value="1"/>
</dbReference>
<evidence type="ECO:0000256" key="8">
    <source>
        <dbReference type="SAM" id="Phobius"/>
    </source>
</evidence>
<evidence type="ECO:0000256" key="3">
    <source>
        <dbReference type="ARBA" id="ARBA00022692"/>
    </source>
</evidence>
<feature type="compositionally biased region" description="Basic and acidic residues" evidence="7">
    <location>
        <begin position="537"/>
        <end position="546"/>
    </location>
</feature>
<keyword evidence="4 8" id="KW-1133">Transmembrane helix</keyword>
<organism evidence="9 10">
    <name type="scientific">Bacillus oleivorans</name>
    <dbReference type="NCBI Taxonomy" id="1448271"/>
    <lineage>
        <taxon>Bacteria</taxon>
        <taxon>Bacillati</taxon>
        <taxon>Bacillota</taxon>
        <taxon>Bacilli</taxon>
        <taxon>Bacillales</taxon>
        <taxon>Bacillaceae</taxon>
        <taxon>Bacillus</taxon>
    </lineage>
</organism>
<evidence type="ECO:0000313" key="9">
    <source>
        <dbReference type="EMBL" id="SNX74440.1"/>
    </source>
</evidence>
<dbReference type="AlphaFoldDB" id="A0A285D3Q8"/>
<evidence type="ECO:0000313" key="10">
    <source>
        <dbReference type="Proteomes" id="UP000219546"/>
    </source>
</evidence>
<protein>
    <submittedName>
        <fullName evidence="9">Spore germination protein KA</fullName>
    </submittedName>
</protein>
<evidence type="ECO:0000256" key="4">
    <source>
        <dbReference type="ARBA" id="ARBA00022989"/>
    </source>
</evidence>